<dbReference type="Proteomes" id="UP000654075">
    <property type="component" value="Unassembled WGS sequence"/>
</dbReference>
<dbReference type="Gene3D" id="3.90.950.10">
    <property type="match status" value="1"/>
</dbReference>
<dbReference type="PANTHER" id="PTHR46154:SF4">
    <property type="entry name" value="UREA ACTIVE TRANSPORTER"/>
    <property type="match status" value="1"/>
</dbReference>
<dbReference type="EMBL" id="CAJNNV010025275">
    <property type="protein sequence ID" value="CAE8613574.1"/>
    <property type="molecule type" value="Genomic_DNA"/>
</dbReference>
<dbReference type="Gene3D" id="1.10.150.240">
    <property type="entry name" value="Putative phosphatase, domain 2"/>
    <property type="match status" value="1"/>
</dbReference>
<evidence type="ECO:0000313" key="3">
    <source>
        <dbReference type="EMBL" id="CAE8613574.1"/>
    </source>
</evidence>
<reference evidence="3" key="1">
    <citation type="submission" date="2021-02" db="EMBL/GenBank/DDBJ databases">
        <authorList>
            <person name="Dougan E. K."/>
            <person name="Rhodes N."/>
            <person name="Thang M."/>
            <person name="Chan C."/>
        </authorList>
    </citation>
    <scope>NUCLEOTIDE SEQUENCE</scope>
</reference>
<evidence type="ECO:0000256" key="1">
    <source>
        <dbReference type="ARBA" id="ARBA00022448"/>
    </source>
</evidence>
<dbReference type="SUPFAM" id="SSF52972">
    <property type="entry name" value="ITPase-like"/>
    <property type="match status" value="1"/>
</dbReference>
<comment type="caution">
    <text evidence="3">The sequence shown here is derived from an EMBL/GenBank/DDBJ whole genome shotgun (WGS) entry which is preliminary data.</text>
</comment>
<dbReference type="GO" id="GO:0015204">
    <property type="term" value="F:urea transmembrane transporter activity"/>
    <property type="evidence" value="ECO:0007669"/>
    <property type="project" value="InterPro"/>
</dbReference>
<organism evidence="3 4">
    <name type="scientific">Polarella glacialis</name>
    <name type="common">Dinoflagellate</name>
    <dbReference type="NCBI Taxonomy" id="89957"/>
    <lineage>
        <taxon>Eukaryota</taxon>
        <taxon>Sar</taxon>
        <taxon>Alveolata</taxon>
        <taxon>Dinophyceae</taxon>
        <taxon>Suessiales</taxon>
        <taxon>Suessiaceae</taxon>
        <taxon>Polarella</taxon>
    </lineage>
</organism>
<dbReference type="PANTHER" id="PTHR46154">
    <property type="match status" value="1"/>
</dbReference>
<dbReference type="InterPro" id="IPR023198">
    <property type="entry name" value="PGP-like_dom2"/>
</dbReference>
<dbReference type="InterPro" id="IPR029001">
    <property type="entry name" value="ITPase-like_fam"/>
</dbReference>
<sequence length="795" mass="86358">MPANGHFELLRLLSQSPASPSRCRPDDAGQWSLRASPPSHSVASLSFPMPAFQHFIVGNFGTVFVDQSYWQSNVAANPKSAVKGFLIGGLVWFAVPFCMTTTTGLASRALTMHPELGPAYISAAASGSRQLLLPDAGNDGSLQRVYLLSSHMRLGQHVNIVVDASPWGLGGVLKVDSAIVAYFYCALDAHDVSCLGHPIGDACGQQTWEALSMLVALRIWKAHWQHERAELTVRSDSVGTLTLLLKLKASGRGPNIVAREIALDLGTASFKPAIFLHVPGLANKASDILHPHTDGLQLHTIQVTSASTAALKKDAPPLNRFKRGCRALAEGAAEDQESALQEIQADKFARTSFAPRDSVYNTRCSLHSAWFGPEVDVLPLTVDKLNALGAMLKRGGYRSAANYFARAQEEHVLSGFPWDLKLTLVRRHAIRAITRGMGPPRQSAPLCLENVIAVRDVTYHTSWPICALEVIVIASLFLMREIEAAMLRVKHVTLDLINLTVTIFLPVSKTDVTAIGKQRGPLWPAFLGLWKGPWVRFWAKQHCKKIHPPTLVVLSGGLCGQPFSGFGKDLGSASGHLAIWMQLASALVVERLIEKRDIFTCAGGFTVESPELQPYLDRTEGTLDSVEGLPVRPLRNLLQRAVAPAVTHVLFDIDGLLLDTESAYTVAQQAILDRWGRTFTWDVKAKMMGRKALVGASGHARLISGAALAVLAAAALLICKRRSRPPPGRLKARGSFEHEDPVSSDAISERRRDFARIVATKRDIWIFTNSSRQGGTVLPVEIPDGASATPGMAEK</sequence>
<dbReference type="Gene3D" id="1.20.1730.10">
    <property type="entry name" value="Sodium/glucose cotransporter"/>
    <property type="match status" value="1"/>
</dbReference>
<protein>
    <submittedName>
        <fullName evidence="3">Uncharacterized protein</fullName>
    </submittedName>
</protein>
<dbReference type="GO" id="GO:0005886">
    <property type="term" value="C:plasma membrane"/>
    <property type="evidence" value="ECO:0007669"/>
    <property type="project" value="TreeGrafter"/>
</dbReference>
<feature type="transmembrane region" description="Helical" evidence="2">
    <location>
        <begin position="700"/>
        <end position="719"/>
    </location>
</feature>
<proteinExistence type="predicted"/>
<dbReference type="SUPFAM" id="SSF56784">
    <property type="entry name" value="HAD-like"/>
    <property type="match status" value="1"/>
</dbReference>
<dbReference type="InterPro" id="IPR031155">
    <property type="entry name" value="DUR"/>
</dbReference>
<evidence type="ECO:0000256" key="2">
    <source>
        <dbReference type="SAM" id="Phobius"/>
    </source>
</evidence>
<dbReference type="InterPro" id="IPR038377">
    <property type="entry name" value="Na/Glc_symporter_sf"/>
</dbReference>
<keyword evidence="2" id="KW-1133">Transmembrane helix</keyword>
<keyword evidence="2" id="KW-0812">Transmembrane</keyword>
<name>A0A813FT56_POLGL</name>
<keyword evidence="2" id="KW-0472">Membrane</keyword>
<dbReference type="InterPro" id="IPR036412">
    <property type="entry name" value="HAD-like_sf"/>
</dbReference>
<keyword evidence="1" id="KW-0813">Transport</keyword>
<gene>
    <name evidence="3" type="ORF">PGLA1383_LOCUS31335</name>
</gene>
<keyword evidence="4" id="KW-1185">Reference proteome</keyword>
<dbReference type="OrthoDB" id="10267058at2759"/>
<feature type="non-terminal residue" evidence="3">
    <location>
        <position position="1"/>
    </location>
</feature>
<evidence type="ECO:0000313" key="4">
    <source>
        <dbReference type="Proteomes" id="UP000654075"/>
    </source>
</evidence>
<accession>A0A813FT56</accession>
<dbReference type="AlphaFoldDB" id="A0A813FT56"/>